<comment type="caution">
    <text evidence="12">The sequence shown here is derived from an EMBL/GenBank/DDBJ whole genome shotgun (WGS) entry which is preliminary data.</text>
</comment>
<name>A0A7W9WNZ9_CASDE</name>
<comment type="similarity">
    <text evidence="4 10">Belongs to the NAD(P)-dependent epimerase/dehydratase family.</text>
</comment>
<dbReference type="SUPFAM" id="SSF51735">
    <property type="entry name" value="NAD(P)-binding Rossmann-fold domains"/>
    <property type="match status" value="1"/>
</dbReference>
<comment type="catalytic activity">
    <reaction evidence="1 10">
        <text>UDP-alpha-D-glucose = UDP-alpha-D-galactose</text>
        <dbReference type="Rhea" id="RHEA:22168"/>
        <dbReference type="ChEBI" id="CHEBI:58885"/>
        <dbReference type="ChEBI" id="CHEBI:66914"/>
        <dbReference type="EC" id="5.1.3.2"/>
    </reaction>
</comment>
<dbReference type="Proteomes" id="UP000541136">
    <property type="component" value="Unassembled WGS sequence"/>
</dbReference>
<gene>
    <name evidence="12" type="ORF">HNR28_002123</name>
</gene>
<dbReference type="PANTHER" id="PTHR43725">
    <property type="entry name" value="UDP-GLUCOSE 4-EPIMERASE"/>
    <property type="match status" value="1"/>
</dbReference>
<evidence type="ECO:0000256" key="9">
    <source>
        <dbReference type="ARBA" id="ARBA00023235"/>
    </source>
</evidence>
<comment type="pathway">
    <text evidence="3 10">Carbohydrate metabolism; galactose metabolism.</text>
</comment>
<evidence type="ECO:0000313" key="13">
    <source>
        <dbReference type="Proteomes" id="UP000541136"/>
    </source>
</evidence>
<dbReference type="Gene3D" id="3.90.25.10">
    <property type="entry name" value="UDP-galactose 4-epimerase, domain 1"/>
    <property type="match status" value="1"/>
</dbReference>
<dbReference type="GO" id="GO:0006012">
    <property type="term" value="P:galactose metabolic process"/>
    <property type="evidence" value="ECO:0007669"/>
    <property type="project" value="UniProtKB-UniPathway"/>
</dbReference>
<evidence type="ECO:0000259" key="11">
    <source>
        <dbReference type="Pfam" id="PF01370"/>
    </source>
</evidence>
<keyword evidence="7 10" id="KW-0520">NAD</keyword>
<comment type="subunit">
    <text evidence="10">Homodimer.</text>
</comment>
<reference evidence="12 13" key="1">
    <citation type="submission" date="2020-08" db="EMBL/GenBank/DDBJ databases">
        <title>Genomic Encyclopedia of Type Strains, Phase IV (KMG-IV): sequencing the most valuable type-strain genomes for metagenomic binning, comparative biology and taxonomic classification.</title>
        <authorList>
            <person name="Goeker M."/>
        </authorList>
    </citation>
    <scope>NUCLEOTIDE SEQUENCE [LARGE SCALE GENOMIC DNA]</scope>
    <source>
        <strain evidence="12 13">DSM 12141</strain>
    </source>
</reference>
<feature type="domain" description="NAD-dependent epimerase/dehydratase" evidence="11">
    <location>
        <begin position="3"/>
        <end position="261"/>
    </location>
</feature>
<dbReference type="EMBL" id="JACHIB010000011">
    <property type="protein sequence ID" value="MBB6084078.1"/>
    <property type="molecule type" value="Genomic_DNA"/>
</dbReference>
<dbReference type="UniPathway" id="UPA00214"/>
<evidence type="ECO:0000313" key="12">
    <source>
        <dbReference type="EMBL" id="MBB6084078.1"/>
    </source>
</evidence>
<organism evidence="12 13">
    <name type="scientific">Castellaniella defragrans</name>
    <name type="common">Alcaligenes defragrans</name>
    <dbReference type="NCBI Taxonomy" id="75697"/>
    <lineage>
        <taxon>Bacteria</taxon>
        <taxon>Pseudomonadati</taxon>
        <taxon>Pseudomonadota</taxon>
        <taxon>Betaproteobacteria</taxon>
        <taxon>Burkholderiales</taxon>
        <taxon>Alcaligenaceae</taxon>
        <taxon>Castellaniella</taxon>
    </lineage>
</organism>
<dbReference type="NCBIfam" id="TIGR01179">
    <property type="entry name" value="galE"/>
    <property type="match status" value="1"/>
</dbReference>
<evidence type="ECO:0000256" key="2">
    <source>
        <dbReference type="ARBA" id="ARBA00001911"/>
    </source>
</evidence>
<evidence type="ECO:0000256" key="10">
    <source>
        <dbReference type="RuleBase" id="RU366046"/>
    </source>
</evidence>
<evidence type="ECO:0000256" key="1">
    <source>
        <dbReference type="ARBA" id="ARBA00000083"/>
    </source>
</evidence>
<dbReference type="PANTHER" id="PTHR43725:SF47">
    <property type="entry name" value="UDP-GLUCOSE 4-EPIMERASE"/>
    <property type="match status" value="1"/>
</dbReference>
<dbReference type="RefSeq" id="WP_151024515.1">
    <property type="nucleotide sequence ID" value="NZ_JACHIB010000011.1"/>
</dbReference>
<dbReference type="InterPro" id="IPR005886">
    <property type="entry name" value="UDP_G4E"/>
</dbReference>
<keyword evidence="8" id="KW-0299">Galactose metabolism</keyword>
<proteinExistence type="inferred from homology"/>
<dbReference type="AlphaFoldDB" id="A0A7W9WNZ9"/>
<dbReference type="GO" id="GO:0003978">
    <property type="term" value="F:UDP-glucose 4-epimerase activity"/>
    <property type="evidence" value="ECO:0007669"/>
    <property type="project" value="UniProtKB-UniRule"/>
</dbReference>
<keyword evidence="9 10" id="KW-0413">Isomerase</keyword>
<evidence type="ECO:0000256" key="3">
    <source>
        <dbReference type="ARBA" id="ARBA00004947"/>
    </source>
</evidence>
<dbReference type="Pfam" id="PF01370">
    <property type="entry name" value="Epimerase"/>
    <property type="match status" value="1"/>
</dbReference>
<comment type="cofactor">
    <cofactor evidence="2 10">
        <name>NAD(+)</name>
        <dbReference type="ChEBI" id="CHEBI:57540"/>
    </cofactor>
</comment>
<dbReference type="InterPro" id="IPR001509">
    <property type="entry name" value="Epimerase_deHydtase"/>
</dbReference>
<evidence type="ECO:0000256" key="7">
    <source>
        <dbReference type="ARBA" id="ARBA00023027"/>
    </source>
</evidence>
<dbReference type="CDD" id="cd05247">
    <property type="entry name" value="UDP_G4E_1_SDR_e"/>
    <property type="match status" value="1"/>
</dbReference>
<evidence type="ECO:0000256" key="5">
    <source>
        <dbReference type="ARBA" id="ARBA00013189"/>
    </source>
</evidence>
<dbReference type="EC" id="5.1.3.2" evidence="5 10"/>
<evidence type="ECO:0000256" key="6">
    <source>
        <dbReference type="ARBA" id="ARBA00018569"/>
    </source>
</evidence>
<accession>A0A7W9WNZ9</accession>
<sequence>MNILLTGGTGYIGSHAAAVLAQQGHRVVLFDNLSNSDAAVVGQLGRILGAPPAFVQGDVRDGPLLDRTLRDHAIEAVIHFAGLKSVSESVEQPLAYFSSNVQGALCLLRAMRDGGVRTLVFSSSATVYGEPRRLPLDESHPTGATNPYGRSKLHVEEILADLAASDPSWRVACLRYFNPVGAHDSGLIGENPRGVPNNLMPYVAQVAAGLRTELNVFGGDYPTPDGTGVRDYIHVVDLAEGHAAALGFLAGHAGWHAFNLGTGRGHSVLEIVRAFERASGRAVPYRIQARRPGDVAACYADPAKAGRDLRWTAARTLEDMCLSTWRYQRGLGAAPSSQ</sequence>
<keyword evidence="10" id="KW-0119">Carbohydrate metabolism</keyword>
<evidence type="ECO:0000256" key="8">
    <source>
        <dbReference type="ARBA" id="ARBA00023144"/>
    </source>
</evidence>
<evidence type="ECO:0000256" key="4">
    <source>
        <dbReference type="ARBA" id="ARBA00007637"/>
    </source>
</evidence>
<dbReference type="InterPro" id="IPR036291">
    <property type="entry name" value="NAD(P)-bd_dom_sf"/>
</dbReference>
<dbReference type="Gene3D" id="3.40.50.720">
    <property type="entry name" value="NAD(P)-binding Rossmann-like Domain"/>
    <property type="match status" value="1"/>
</dbReference>
<dbReference type="GO" id="GO:0005829">
    <property type="term" value="C:cytosol"/>
    <property type="evidence" value="ECO:0007669"/>
    <property type="project" value="TreeGrafter"/>
</dbReference>
<dbReference type="NCBIfam" id="NF007956">
    <property type="entry name" value="PRK10675.1"/>
    <property type="match status" value="1"/>
</dbReference>
<protein>
    <recommendedName>
        <fullName evidence="6 10">UDP-glucose 4-epimerase</fullName>
        <ecNumber evidence="5 10">5.1.3.2</ecNumber>
    </recommendedName>
</protein>